<dbReference type="SUPFAM" id="SSF53335">
    <property type="entry name" value="S-adenosyl-L-methionine-dependent methyltransferases"/>
    <property type="match status" value="1"/>
</dbReference>
<dbReference type="InterPro" id="IPR003788">
    <property type="entry name" value="NDUFAF7"/>
</dbReference>
<organism evidence="3 4">
    <name type="scientific">Helicobacter mastomyrinus</name>
    <dbReference type="NCBI Taxonomy" id="287948"/>
    <lineage>
        <taxon>Bacteria</taxon>
        <taxon>Pseudomonadati</taxon>
        <taxon>Campylobacterota</taxon>
        <taxon>Epsilonproteobacteria</taxon>
        <taxon>Campylobacterales</taxon>
        <taxon>Helicobacteraceae</taxon>
        <taxon>Helicobacter</taxon>
    </lineage>
</organism>
<dbReference type="PANTHER" id="PTHR12049:SF7">
    <property type="entry name" value="PROTEIN ARGININE METHYLTRANSFERASE NDUFAF7, MITOCHONDRIAL"/>
    <property type="match status" value="1"/>
</dbReference>
<reference evidence="3 4" key="1">
    <citation type="submission" date="2024-02" db="EMBL/GenBank/DDBJ databases">
        <title>Genome and pathogenicity analysis of Helicobacter mastomyrinus isolated from mice.</title>
        <authorList>
            <person name="Zhu L."/>
        </authorList>
    </citation>
    <scope>NUCLEOTIDE SEQUENCE [LARGE SCALE GENOMIC DNA]</scope>
    <source>
        <strain evidence="3 4">Hm-17</strain>
    </source>
</reference>
<dbReference type="GO" id="GO:0008168">
    <property type="term" value="F:methyltransferase activity"/>
    <property type="evidence" value="ECO:0007669"/>
    <property type="project" value="UniProtKB-KW"/>
</dbReference>
<dbReference type="Proteomes" id="UP001434737">
    <property type="component" value="Chromosome"/>
</dbReference>
<dbReference type="Gene3D" id="3.40.50.12710">
    <property type="match status" value="1"/>
</dbReference>
<dbReference type="RefSeq" id="WP_295698942.1">
    <property type="nucleotide sequence ID" value="NZ_CP145316.1"/>
</dbReference>
<dbReference type="Pfam" id="PF02636">
    <property type="entry name" value="Methyltransf_28"/>
    <property type="match status" value="1"/>
</dbReference>
<dbReference type="GO" id="GO:0032259">
    <property type="term" value="P:methylation"/>
    <property type="evidence" value="ECO:0007669"/>
    <property type="project" value="UniProtKB-KW"/>
</dbReference>
<dbReference type="EC" id="2.1.1.-" evidence="3"/>
<evidence type="ECO:0000256" key="1">
    <source>
        <dbReference type="ARBA" id="ARBA00022603"/>
    </source>
</evidence>
<keyword evidence="2 3" id="KW-0808">Transferase</keyword>
<keyword evidence="1 3" id="KW-0489">Methyltransferase</keyword>
<evidence type="ECO:0000313" key="4">
    <source>
        <dbReference type="Proteomes" id="UP001434737"/>
    </source>
</evidence>
<dbReference type="EMBL" id="CP145316">
    <property type="protein sequence ID" value="XAM17190.1"/>
    <property type="molecule type" value="Genomic_DNA"/>
</dbReference>
<dbReference type="InterPro" id="IPR038375">
    <property type="entry name" value="NDUFAF7_sf"/>
</dbReference>
<dbReference type="InterPro" id="IPR029063">
    <property type="entry name" value="SAM-dependent_MTases_sf"/>
</dbReference>
<evidence type="ECO:0000313" key="3">
    <source>
        <dbReference type="EMBL" id="XAM17190.1"/>
    </source>
</evidence>
<accession>A0ABZ3F3B1</accession>
<name>A0ABZ3F3B1_9HELI</name>
<dbReference type="PANTHER" id="PTHR12049">
    <property type="entry name" value="PROTEIN ARGININE METHYLTRANSFERASE NDUFAF7, MITOCHONDRIAL"/>
    <property type="match status" value="1"/>
</dbReference>
<protein>
    <submittedName>
        <fullName evidence="3">SAM-dependent methyltransferase</fullName>
        <ecNumber evidence="3">2.1.1.-</ecNumber>
    </submittedName>
</protein>
<gene>
    <name evidence="3" type="ORF">V3I05_05720</name>
</gene>
<proteinExistence type="predicted"/>
<sequence>MQEHIPFSAYMSQSLYGQDGYYTSPHRVGTKGDFYTSVSTSRFFGGGIATYILSLVENGALSLPLRIVEIGADKGYLLGDIALFLDALSEYLLPQCNFITIEPLPSLAKAQEAHFSTLKSSIPIHFATFTDFTAIPKPQIPTSLFVITNELFDSFPCEVLSEGKTLYIKQDSHIWSGIWQDVESPALKANDIRIPNISTFSGVVPLWNSFLTSLAIFAKSHTQSYFMSFDYGSYGIDNALSYNPRFYHQHNVLTLADFLQEKSDFRTLYQQADITYDVDFELLHLLLSNVGFKQIFSKSQAHVLIEDMHLLALLESFSAQKSYKHYFREIQKVKTLLHTMGERFKGICYKLVS</sequence>
<keyword evidence="4" id="KW-1185">Reference proteome</keyword>
<evidence type="ECO:0000256" key="2">
    <source>
        <dbReference type="ARBA" id="ARBA00022679"/>
    </source>
</evidence>